<proteinExistence type="predicted"/>
<reference evidence="2" key="1">
    <citation type="submission" date="2018-01" db="EMBL/GenBank/DDBJ databases">
        <title>An insight into the sialome of Amazonian anophelines.</title>
        <authorList>
            <person name="Ribeiro J.M."/>
            <person name="Scarpassa V."/>
            <person name="Calvo E."/>
        </authorList>
    </citation>
    <scope>NUCLEOTIDE SEQUENCE</scope>
    <source>
        <tissue evidence="2">Salivary glands</tissue>
    </source>
</reference>
<protein>
    <submittedName>
        <fullName evidence="2">Putative secreted protein</fullName>
    </submittedName>
</protein>
<sequence length="87" mass="10439">MPTRILLVRTVLQVVVQMEIEHVDQLLAELHTTATVPEWIERWRPHEHAHHIRYDQHHTTGHTGFRRQSHLERKLTTEVVHPTRVHQ</sequence>
<dbReference type="EMBL" id="GGFJ01013114">
    <property type="protein sequence ID" value="MBW62255.1"/>
    <property type="molecule type" value="Transcribed_RNA"/>
</dbReference>
<name>A0A2M4CAJ9_9DIPT</name>
<accession>A0A2M4CAJ9</accession>
<feature type="region of interest" description="Disordered" evidence="1">
    <location>
        <begin position="55"/>
        <end position="87"/>
    </location>
</feature>
<organism evidence="2">
    <name type="scientific">Anopheles marajoara</name>
    <dbReference type="NCBI Taxonomy" id="58244"/>
    <lineage>
        <taxon>Eukaryota</taxon>
        <taxon>Metazoa</taxon>
        <taxon>Ecdysozoa</taxon>
        <taxon>Arthropoda</taxon>
        <taxon>Hexapoda</taxon>
        <taxon>Insecta</taxon>
        <taxon>Pterygota</taxon>
        <taxon>Neoptera</taxon>
        <taxon>Endopterygota</taxon>
        <taxon>Diptera</taxon>
        <taxon>Nematocera</taxon>
        <taxon>Culicoidea</taxon>
        <taxon>Culicidae</taxon>
        <taxon>Anophelinae</taxon>
        <taxon>Anopheles</taxon>
    </lineage>
</organism>
<dbReference type="AlphaFoldDB" id="A0A2M4CAJ9"/>
<evidence type="ECO:0000256" key="1">
    <source>
        <dbReference type="SAM" id="MobiDB-lite"/>
    </source>
</evidence>
<evidence type="ECO:0000313" key="2">
    <source>
        <dbReference type="EMBL" id="MBW62255.1"/>
    </source>
</evidence>